<dbReference type="GO" id="GO:0009436">
    <property type="term" value="P:glyoxylate catabolic process"/>
    <property type="evidence" value="ECO:0007669"/>
    <property type="project" value="TreeGrafter"/>
</dbReference>
<feature type="binding site" evidence="10">
    <location>
        <begin position="460"/>
        <end position="463"/>
    </location>
    <ligand>
        <name>glyoxylate</name>
        <dbReference type="ChEBI" id="CHEBI:36655"/>
    </ligand>
</feature>
<comment type="function">
    <text evidence="10">Involved in the glycolate utilization. Catalyzes the condensation and subsequent hydrolysis of acetyl-coenzyme A (acetyl-CoA) and glyoxylate to form malate and CoA.</text>
</comment>
<evidence type="ECO:0000256" key="9">
    <source>
        <dbReference type="ARBA" id="ARBA00047918"/>
    </source>
</evidence>
<dbReference type="GO" id="GO:0005829">
    <property type="term" value="C:cytosol"/>
    <property type="evidence" value="ECO:0007669"/>
    <property type="project" value="TreeGrafter"/>
</dbReference>
<proteinExistence type="inferred from homology"/>
<dbReference type="Gene3D" id="1.20.1220.12">
    <property type="entry name" value="Malate synthase, domain III"/>
    <property type="match status" value="1"/>
</dbReference>
<evidence type="ECO:0000259" key="14">
    <source>
        <dbReference type="Pfam" id="PF01274"/>
    </source>
</evidence>
<comment type="subunit">
    <text evidence="10">Monomer.</text>
</comment>
<evidence type="ECO:0000259" key="16">
    <source>
        <dbReference type="Pfam" id="PF20658"/>
    </source>
</evidence>
<comment type="caution">
    <text evidence="18">The sequence shown here is derived from an EMBL/GenBank/DDBJ whole genome shotgun (WGS) entry which is preliminary data.</text>
</comment>
<evidence type="ECO:0000256" key="6">
    <source>
        <dbReference type="ARBA" id="ARBA00022723"/>
    </source>
</evidence>
<evidence type="ECO:0000256" key="8">
    <source>
        <dbReference type="ARBA" id="ARBA00023097"/>
    </source>
</evidence>
<dbReference type="Proteomes" id="UP000054058">
    <property type="component" value="Unassembled WGS sequence"/>
</dbReference>
<feature type="domain" description="Malate synthase TIM barrel" evidence="14">
    <location>
        <begin position="337"/>
        <end position="580"/>
    </location>
</feature>
<evidence type="ECO:0000256" key="11">
    <source>
        <dbReference type="NCBIfam" id="TIGR01345"/>
    </source>
</evidence>
<feature type="domain" description="Malate synthase G alpha-beta insertion" evidence="16">
    <location>
        <begin position="160"/>
        <end position="235"/>
    </location>
</feature>
<dbReference type="PATRIC" id="fig|1122207.3.peg.1920"/>
<keyword evidence="5 10" id="KW-0808">Transferase</keyword>
<dbReference type="STRING" id="1122207.MUS1_13880"/>
<keyword evidence="2 10" id="KW-0329">Glyoxylate bypass</keyword>
<evidence type="ECO:0000256" key="13">
    <source>
        <dbReference type="RuleBase" id="RU003572"/>
    </source>
</evidence>
<evidence type="ECO:0000313" key="18">
    <source>
        <dbReference type="EMBL" id="ETX10669.1"/>
    </source>
</evidence>
<evidence type="ECO:0000256" key="12">
    <source>
        <dbReference type="PIRSR" id="PIRSR601465-50"/>
    </source>
</evidence>
<dbReference type="SUPFAM" id="SSF51645">
    <property type="entry name" value="Malate synthase G"/>
    <property type="match status" value="1"/>
</dbReference>
<protein>
    <recommendedName>
        <fullName evidence="10 11">Malate synthase G</fullName>
        <ecNumber evidence="10 11">2.3.3.9</ecNumber>
    </recommendedName>
</protein>
<dbReference type="Pfam" id="PF20659">
    <property type="entry name" value="MS_C"/>
    <property type="match status" value="1"/>
</dbReference>
<feature type="binding site" evidence="10">
    <location>
        <position position="118"/>
    </location>
    <ligand>
        <name>acetyl-CoA</name>
        <dbReference type="ChEBI" id="CHEBI:57288"/>
    </ligand>
</feature>
<feature type="modified residue" description="Cysteine sulfenic acid (-SOH)" evidence="10">
    <location>
        <position position="621"/>
    </location>
</feature>
<feature type="binding site" evidence="10">
    <location>
        <position position="435"/>
    </location>
    <ligand>
        <name>glyoxylate</name>
        <dbReference type="ChEBI" id="CHEBI:36655"/>
    </ligand>
</feature>
<dbReference type="Pfam" id="PF20656">
    <property type="entry name" value="MS_N"/>
    <property type="match status" value="1"/>
</dbReference>
<keyword evidence="19" id="KW-1185">Reference proteome</keyword>
<feature type="binding site" evidence="10">
    <location>
        <begin position="125"/>
        <end position="126"/>
    </location>
    <ligand>
        <name>acetyl-CoA</name>
        <dbReference type="ChEBI" id="CHEBI:57288"/>
    </ligand>
</feature>
<feature type="binding site" evidence="10">
    <location>
        <position position="463"/>
    </location>
    <ligand>
        <name>Mg(2+)</name>
        <dbReference type="ChEBI" id="CHEBI:18420"/>
    </ligand>
</feature>
<organism evidence="18 19">
    <name type="scientific">Marinomonas ushuaiensis DSM 15871</name>
    <dbReference type="NCBI Taxonomy" id="1122207"/>
    <lineage>
        <taxon>Bacteria</taxon>
        <taxon>Pseudomonadati</taxon>
        <taxon>Pseudomonadota</taxon>
        <taxon>Gammaproteobacteria</taxon>
        <taxon>Oceanospirillales</taxon>
        <taxon>Oceanospirillaceae</taxon>
        <taxon>Marinomonas</taxon>
    </lineage>
</organism>
<dbReference type="Pfam" id="PF01274">
    <property type="entry name" value="MS_TIM-barrel"/>
    <property type="match status" value="1"/>
</dbReference>
<sequence length="733" mass="81970">MTMPLSKNNNLIHPAFYNFMNDEVLPLHDIEPTTFWCDLETLIADLAPVNRQLLATRDVMQQQIDQWHLARKGQPIDVQSYESFLREIGYLVKEGEDFSITTENVDAEIATLAGPQLVVPVKNARFALNAANARWGSLYDAFYGTDVIPKVGELATGNGYNETRGEQVIHKAKAFLDEVFPLENGSHQDVSSYVVYYRHLLAFFDDGSQSGLKKPSKLVAVNGQRSEPEAVLLNNNGLHVEIQFDRNNTNGTKDKANISDIIIESALSTIVDCEDSVAAVDAEDKIEVYRNWLGLMQGSLEASFEKDGQRQTRRMNPDRSFTSLDGEEYRLHGRSLLLIRNVGHLMECDLVKDSLGNFVPEGIMDAVVTTLIGALDLKSTPNNRNCRNSRTGSIYIVKPKMHGPDEVAFSCQLFGRVEQMLDLPKNTIKIGIMDEERRTTVNLKECIRQAKERVFFINTGFLDRTGDEIHTSMQAGAFLPKDQIKTQPWIQAYENRNVDIGLQCGLQGKAQIGKGMWAMPDEMAAMMEAKIAHPKAGANTAWVPSPTAATLHALHYHQVNVFEVQERIKSRPKSSLKDLLSIPIIPNTLTLSNPVIEKEIENNVQGLLGYVVRWVEAGVGCSKVPDINNVGLMEDRATLRISSQHLSNWLLHGVCTKTQVDDVMQRMAIVVDEQNKGTQGYRPMMPNVLGKNEEPSFAFKAAQDLIFKGQDQPNGYTEPLLHAYRMNVKALNS</sequence>
<dbReference type="GO" id="GO:0000287">
    <property type="term" value="F:magnesium ion binding"/>
    <property type="evidence" value="ECO:0007669"/>
    <property type="project" value="TreeGrafter"/>
</dbReference>
<feature type="active site" description="Proton acceptor" evidence="10 12">
    <location>
        <position position="340"/>
    </location>
</feature>
<dbReference type="RefSeq" id="WP_211236452.1">
    <property type="nucleotide sequence ID" value="NZ_JAMB01000007.1"/>
</dbReference>
<keyword evidence="7 10" id="KW-0460">Magnesium</keyword>
<feature type="binding site" evidence="10">
    <location>
        <position position="340"/>
    </location>
    <ligand>
        <name>glyoxylate</name>
        <dbReference type="ChEBI" id="CHEBI:36655"/>
    </ligand>
</feature>
<feature type="binding site" evidence="10">
    <location>
        <position position="276"/>
    </location>
    <ligand>
        <name>acetyl-CoA</name>
        <dbReference type="ChEBI" id="CHEBI:57288"/>
    </ligand>
</feature>
<comment type="subcellular location">
    <subcellularLocation>
        <location evidence="10 13">Cytoplasm</location>
    </subcellularLocation>
</comment>
<comment type="cofactor">
    <cofactor evidence="1 10">
        <name>Mg(2+)</name>
        <dbReference type="ChEBI" id="CHEBI:18420"/>
    </cofactor>
</comment>
<dbReference type="NCBIfam" id="NF002825">
    <property type="entry name" value="PRK02999.1"/>
    <property type="match status" value="1"/>
</dbReference>
<dbReference type="eggNOG" id="COG2225">
    <property type="taxonomic scope" value="Bacteria"/>
</dbReference>
<evidence type="ECO:0000259" key="15">
    <source>
        <dbReference type="Pfam" id="PF20656"/>
    </source>
</evidence>
<dbReference type="HAMAP" id="MF_00641">
    <property type="entry name" value="Malate_synth_G"/>
    <property type="match status" value="1"/>
</dbReference>
<keyword evidence="6 10" id="KW-0479">Metal-binding</keyword>
<evidence type="ECO:0000256" key="3">
    <source>
        <dbReference type="ARBA" id="ARBA00022490"/>
    </source>
</evidence>
<feature type="binding site" evidence="10">
    <location>
        <position position="313"/>
    </location>
    <ligand>
        <name>acetyl-CoA</name>
        <dbReference type="ChEBI" id="CHEBI:57288"/>
    </ligand>
</feature>
<feature type="domain" description="Malate synthase N-terminal" evidence="15">
    <location>
        <begin position="16"/>
        <end position="71"/>
    </location>
</feature>
<comment type="caution">
    <text evidence="10">Lacks conserved residue(s) required for the propagation of feature annotation.</text>
</comment>
<dbReference type="InterPro" id="IPR046363">
    <property type="entry name" value="MS_N_TIM-barrel_dom"/>
</dbReference>
<dbReference type="Gene3D" id="3.20.20.360">
    <property type="entry name" value="Malate synthase, domain 3"/>
    <property type="match status" value="2"/>
</dbReference>
<feature type="binding site" evidence="10">
    <location>
        <position position="544"/>
    </location>
    <ligand>
        <name>acetyl-CoA</name>
        <dbReference type="ChEBI" id="CHEBI:57288"/>
    </ligand>
</feature>
<evidence type="ECO:0000256" key="1">
    <source>
        <dbReference type="ARBA" id="ARBA00001946"/>
    </source>
</evidence>
<dbReference type="InterPro" id="IPR011076">
    <property type="entry name" value="Malate_synth_sf"/>
</dbReference>
<evidence type="ECO:0000313" key="19">
    <source>
        <dbReference type="Proteomes" id="UP000054058"/>
    </source>
</evidence>
<gene>
    <name evidence="10" type="primary">glcB</name>
    <name evidence="18" type="ORF">MUS1_13880</name>
</gene>
<reference evidence="18 19" key="1">
    <citation type="submission" date="2014-01" db="EMBL/GenBank/DDBJ databases">
        <title>Marinomonas ushuaiensis DSM 15871 Genome Sequencing.</title>
        <authorList>
            <person name="Lai Q."/>
            <person name="Shao Z.S."/>
        </authorList>
    </citation>
    <scope>NUCLEOTIDE SEQUENCE [LARGE SCALE GENOMIC DNA]</scope>
    <source>
        <strain evidence="18 19">DSM 15871</strain>
    </source>
</reference>
<dbReference type="InterPro" id="IPR044856">
    <property type="entry name" value="Malate_synth_C_sf"/>
</dbReference>
<comment type="pathway">
    <text evidence="10 13">Carbohydrate metabolism; glyoxylate cycle; (S)-malate from isocitrate: step 2/2.</text>
</comment>
<comment type="similarity">
    <text evidence="10 13">Belongs to the malate synthase family. GlcB subfamily.</text>
</comment>
<dbReference type="EC" id="2.3.3.9" evidence="10 11"/>
<dbReference type="GO" id="GO:0006099">
    <property type="term" value="P:tricarboxylic acid cycle"/>
    <property type="evidence" value="ECO:0007669"/>
    <property type="project" value="UniProtKB-KW"/>
</dbReference>
<evidence type="ECO:0000256" key="10">
    <source>
        <dbReference type="HAMAP-Rule" id="MF_00641"/>
    </source>
</evidence>
<name>X7E3M2_9GAMM</name>
<dbReference type="AlphaFoldDB" id="X7E3M2"/>
<dbReference type="UniPathway" id="UPA00703">
    <property type="reaction ID" value="UER00720"/>
</dbReference>
<feature type="domain" description="Malate synthase C-terminal" evidence="17">
    <location>
        <begin position="596"/>
        <end position="683"/>
    </location>
</feature>
<dbReference type="Pfam" id="PF20658">
    <property type="entry name" value="MSG_insertion"/>
    <property type="match status" value="1"/>
</dbReference>
<accession>X7E3M2</accession>
<dbReference type="InterPro" id="IPR001465">
    <property type="entry name" value="Malate_synthase_TIM"/>
</dbReference>
<evidence type="ECO:0000259" key="17">
    <source>
        <dbReference type="Pfam" id="PF20659"/>
    </source>
</evidence>
<keyword evidence="4 10" id="KW-0816">Tricarboxylic acid cycle</keyword>
<feature type="binding site" evidence="10">
    <location>
        <position position="435"/>
    </location>
    <ligand>
        <name>Mg(2+)</name>
        <dbReference type="ChEBI" id="CHEBI:18420"/>
    </ligand>
</feature>
<dbReference type="GO" id="GO:0006097">
    <property type="term" value="P:glyoxylate cycle"/>
    <property type="evidence" value="ECO:0007669"/>
    <property type="project" value="UniProtKB-UniRule"/>
</dbReference>
<evidence type="ECO:0000256" key="7">
    <source>
        <dbReference type="ARBA" id="ARBA00022842"/>
    </source>
</evidence>
<dbReference type="GO" id="GO:0004474">
    <property type="term" value="F:malate synthase activity"/>
    <property type="evidence" value="ECO:0007669"/>
    <property type="project" value="UniProtKB-UniRule"/>
</dbReference>
<dbReference type="InterPro" id="IPR048357">
    <property type="entry name" value="MSG_insertion"/>
</dbReference>
<comment type="catalytic activity">
    <reaction evidence="9 10 13">
        <text>glyoxylate + acetyl-CoA + H2O = (S)-malate + CoA + H(+)</text>
        <dbReference type="Rhea" id="RHEA:18181"/>
        <dbReference type="ChEBI" id="CHEBI:15377"/>
        <dbReference type="ChEBI" id="CHEBI:15378"/>
        <dbReference type="ChEBI" id="CHEBI:15589"/>
        <dbReference type="ChEBI" id="CHEBI:36655"/>
        <dbReference type="ChEBI" id="CHEBI:57287"/>
        <dbReference type="ChEBI" id="CHEBI:57288"/>
        <dbReference type="EC" id="2.3.3.9"/>
    </reaction>
</comment>
<evidence type="ECO:0000256" key="4">
    <source>
        <dbReference type="ARBA" id="ARBA00022532"/>
    </source>
</evidence>
<dbReference type="InterPro" id="IPR048356">
    <property type="entry name" value="MS_N"/>
</dbReference>
<evidence type="ECO:0000256" key="2">
    <source>
        <dbReference type="ARBA" id="ARBA00022435"/>
    </source>
</evidence>
<feature type="active site" description="Proton donor" evidence="10 12">
    <location>
        <position position="635"/>
    </location>
</feature>
<dbReference type="NCBIfam" id="TIGR01345">
    <property type="entry name" value="malate_syn_G"/>
    <property type="match status" value="1"/>
</dbReference>
<evidence type="ECO:0000256" key="5">
    <source>
        <dbReference type="ARBA" id="ARBA00022679"/>
    </source>
</evidence>
<keyword evidence="18" id="KW-0012">Acyltransferase</keyword>
<keyword evidence="8 10" id="KW-0558">Oxidation</keyword>
<keyword evidence="3 10" id="KW-0963">Cytoplasm</keyword>
<dbReference type="PANTHER" id="PTHR42739">
    <property type="entry name" value="MALATE SYNTHASE G"/>
    <property type="match status" value="1"/>
</dbReference>
<dbReference type="EMBL" id="JAMB01000007">
    <property type="protein sequence ID" value="ETX10669.1"/>
    <property type="molecule type" value="Genomic_DNA"/>
</dbReference>
<dbReference type="InterPro" id="IPR006253">
    <property type="entry name" value="Malate_synthG"/>
</dbReference>
<dbReference type="InterPro" id="IPR048355">
    <property type="entry name" value="MS_C"/>
</dbReference>
<dbReference type="PANTHER" id="PTHR42739:SF1">
    <property type="entry name" value="MALATE SYNTHASE G"/>
    <property type="match status" value="1"/>
</dbReference>